<dbReference type="Proteomes" id="UP000827976">
    <property type="component" value="Chromosome 10"/>
</dbReference>
<organism evidence="1 2">
    <name type="scientific">Dioscorea alata</name>
    <name type="common">Purple yam</name>
    <dbReference type="NCBI Taxonomy" id="55571"/>
    <lineage>
        <taxon>Eukaryota</taxon>
        <taxon>Viridiplantae</taxon>
        <taxon>Streptophyta</taxon>
        <taxon>Embryophyta</taxon>
        <taxon>Tracheophyta</taxon>
        <taxon>Spermatophyta</taxon>
        <taxon>Magnoliopsida</taxon>
        <taxon>Liliopsida</taxon>
        <taxon>Dioscoreales</taxon>
        <taxon>Dioscoreaceae</taxon>
        <taxon>Dioscorea</taxon>
    </lineage>
</organism>
<gene>
    <name evidence="1" type="ORF">IHE45_10G081300</name>
</gene>
<proteinExistence type="predicted"/>
<reference evidence="2" key="1">
    <citation type="journal article" date="2022" name="Nat. Commun.">
        <title>Chromosome evolution and the genetic basis of agronomically important traits in greater yam.</title>
        <authorList>
            <person name="Bredeson J.V."/>
            <person name="Lyons J.B."/>
            <person name="Oniyinde I.O."/>
            <person name="Okereke N.R."/>
            <person name="Kolade O."/>
            <person name="Nnabue I."/>
            <person name="Nwadili C.O."/>
            <person name="Hribova E."/>
            <person name="Parker M."/>
            <person name="Nwogha J."/>
            <person name="Shu S."/>
            <person name="Carlson J."/>
            <person name="Kariba R."/>
            <person name="Muthemba S."/>
            <person name="Knop K."/>
            <person name="Barton G.J."/>
            <person name="Sherwood A.V."/>
            <person name="Lopez-Montes A."/>
            <person name="Asiedu R."/>
            <person name="Jamnadass R."/>
            <person name="Muchugi A."/>
            <person name="Goodstein D."/>
            <person name="Egesi C.N."/>
            <person name="Featherston J."/>
            <person name="Asfaw A."/>
            <person name="Simpson G.G."/>
            <person name="Dolezel J."/>
            <person name="Hendre P.S."/>
            <person name="Van Deynze A."/>
            <person name="Kumar P.L."/>
            <person name="Obidiegwu J.E."/>
            <person name="Bhattacharjee R."/>
            <person name="Rokhsar D.S."/>
        </authorList>
    </citation>
    <scope>NUCLEOTIDE SEQUENCE [LARGE SCALE GENOMIC DNA]</scope>
    <source>
        <strain evidence="2">cv. TDa95/00328</strain>
    </source>
</reference>
<name>A0ACB7VBW7_DIOAL</name>
<protein>
    <submittedName>
        <fullName evidence="1">Basic-leucine zipper domain-containing protein</fullName>
    </submittedName>
</protein>
<keyword evidence="2" id="KW-1185">Reference proteome</keyword>
<dbReference type="EMBL" id="CM037020">
    <property type="protein sequence ID" value="KAH7671252.1"/>
    <property type="molecule type" value="Genomic_DNA"/>
</dbReference>
<comment type="caution">
    <text evidence="1">The sequence shown here is derived from an EMBL/GenBank/DDBJ whole genome shotgun (WGS) entry which is preliminary data.</text>
</comment>
<evidence type="ECO:0000313" key="1">
    <source>
        <dbReference type="EMBL" id="KAH7671252.1"/>
    </source>
</evidence>
<sequence>MASTRVVASSSSAATSDLMAKGVGSIGVDELLRNIYGDTAVEGRTVEEMWREMSGGRRGEDGEMTLEDFLGRAGAVREEDVRAVAGSVFGVDSVGLGIENQVLGFGNGVEEGGDLGKGGRGRKRSAMDPVDRATLQRQKRMIKNRESAARSRERKQAYTLELETLVTQLEEENARLLKELEQQNKERLQQTLWCCSTTSNKFLELLKALPPPPAQPFHR</sequence>
<accession>A0ACB7VBW7</accession>
<evidence type="ECO:0000313" key="2">
    <source>
        <dbReference type="Proteomes" id="UP000827976"/>
    </source>
</evidence>